<organism evidence="2 3">
    <name type="scientific">Pseudolycoriella hygida</name>
    <dbReference type="NCBI Taxonomy" id="35572"/>
    <lineage>
        <taxon>Eukaryota</taxon>
        <taxon>Metazoa</taxon>
        <taxon>Ecdysozoa</taxon>
        <taxon>Arthropoda</taxon>
        <taxon>Hexapoda</taxon>
        <taxon>Insecta</taxon>
        <taxon>Pterygota</taxon>
        <taxon>Neoptera</taxon>
        <taxon>Endopterygota</taxon>
        <taxon>Diptera</taxon>
        <taxon>Nematocera</taxon>
        <taxon>Sciaroidea</taxon>
        <taxon>Sciaridae</taxon>
        <taxon>Pseudolycoriella</taxon>
    </lineage>
</organism>
<dbReference type="Proteomes" id="UP001151699">
    <property type="component" value="Chromosome A"/>
</dbReference>
<keyword evidence="3" id="KW-1185">Reference proteome</keyword>
<dbReference type="AlphaFoldDB" id="A0A9Q0S698"/>
<feature type="chain" id="PRO_5040217917" evidence="1">
    <location>
        <begin position="18"/>
        <end position="244"/>
    </location>
</feature>
<dbReference type="EMBL" id="WJQU01000001">
    <property type="protein sequence ID" value="KAJ6646957.1"/>
    <property type="molecule type" value="Genomic_DNA"/>
</dbReference>
<evidence type="ECO:0000256" key="1">
    <source>
        <dbReference type="SAM" id="SignalP"/>
    </source>
</evidence>
<gene>
    <name evidence="2" type="ORF">Bhyg_02174</name>
</gene>
<evidence type="ECO:0000313" key="2">
    <source>
        <dbReference type="EMBL" id="KAJ6646957.1"/>
    </source>
</evidence>
<comment type="caution">
    <text evidence="2">The sequence shown here is derived from an EMBL/GenBank/DDBJ whole genome shotgun (WGS) entry which is preliminary data.</text>
</comment>
<feature type="signal peptide" evidence="1">
    <location>
        <begin position="1"/>
        <end position="17"/>
    </location>
</feature>
<proteinExistence type="predicted"/>
<sequence>MIAVYCFLTFLVMQSESSKVSPKLDFESTDKVTPTDETSPKIHAVRVVVDTTNVKKPIESRSSEEQTQTPNKNDKKIVGIRTDITFEISDENNNSTATAKSNKHAESIDDDEIIPVFKGHGRVQEPNRYDDNNGWHMINIPVFHGTDDEPNRTGGGDWVRFVPITTVWTTERNNYLLNKEHQRRFKPDVNPHVSQKSWKPCRCNDDQVGFRSNQDVNLRRPFVPVTRKVQIDDKLDRTFRDEDK</sequence>
<name>A0A9Q0S698_9DIPT</name>
<evidence type="ECO:0000313" key="3">
    <source>
        <dbReference type="Proteomes" id="UP001151699"/>
    </source>
</evidence>
<reference evidence="2" key="1">
    <citation type="submission" date="2022-07" db="EMBL/GenBank/DDBJ databases">
        <authorList>
            <person name="Trinca V."/>
            <person name="Uliana J.V.C."/>
            <person name="Torres T.T."/>
            <person name="Ward R.J."/>
            <person name="Monesi N."/>
        </authorList>
    </citation>
    <scope>NUCLEOTIDE SEQUENCE</scope>
    <source>
        <strain evidence="2">HSMRA1968</strain>
        <tissue evidence="2">Whole embryos</tissue>
    </source>
</reference>
<protein>
    <submittedName>
        <fullName evidence="2">Uncharacterized protein</fullName>
    </submittedName>
</protein>
<keyword evidence="1" id="KW-0732">Signal</keyword>
<accession>A0A9Q0S698</accession>
<dbReference type="OrthoDB" id="7776691at2759"/>